<comment type="caution">
    <text evidence="6">The sequence shown here is derived from an EMBL/GenBank/DDBJ whole genome shotgun (WGS) entry which is preliminary data.</text>
</comment>
<feature type="signal peptide" evidence="5">
    <location>
        <begin position="1"/>
        <end position="31"/>
    </location>
</feature>
<dbReference type="PROSITE" id="PS51470">
    <property type="entry name" value="FG_GAP"/>
    <property type="match status" value="1"/>
</dbReference>
<sequence length="459" mass="47827">MRTTLRTALATAVTVSLTGGLLGLTTGSATAAVPAKAAKTVQPYDFNGDGNRDYAIWDAPRKVAITYGTKSGPGTKTFTFNQDSPGIPGENLKDDGAFGEAMTSADFNGDGYADLVVSDENEKLKGQTYRGIVVIVWGSKSGLGSQASALPVDPHPRMRSFGLELAAGDFSGDGKPDIAVADDRAVNIYRGGFTPSGTTGEVSSFVAKTMSQFYKLAPGKVTEDGATDLYVTGEGRVDGRRMSSTWFLKGGSTIESTEPVVYRSAANQGRSPYAVVADFDKDGYGDLAFNDIAHKDGAGAVFVLSGGANGPTTLRRITQDTPGIATSAGPGEHFGSTLSAGDTNRDGYADLAVGTTEEVGPLDGAGGAHVLHGGKKGLTGTGSKWFTRDTKGIPGKAEEGGGFGVEVRMHDFDRDRDADLLLSDYSKRDEYDGTVLGGGRDGITTKHVRKVSIPPTFAQ</sequence>
<dbReference type="Pfam" id="PF01839">
    <property type="entry name" value="FG-GAP"/>
    <property type="match status" value="1"/>
</dbReference>
<dbReference type="SMART" id="SM00191">
    <property type="entry name" value="Int_alpha"/>
    <property type="match status" value="4"/>
</dbReference>
<keyword evidence="3" id="KW-0378">Hydrolase</keyword>
<feature type="chain" id="PRO_5045774533" evidence="5">
    <location>
        <begin position="32"/>
        <end position="459"/>
    </location>
</feature>
<dbReference type="Pfam" id="PF13517">
    <property type="entry name" value="FG-GAP_3"/>
    <property type="match status" value="1"/>
</dbReference>
<name>A0ABW9NQ08_9ACTN</name>
<gene>
    <name evidence="6" type="ORF">FFZ77_06610</name>
</gene>
<dbReference type="InterPro" id="IPR013519">
    <property type="entry name" value="Int_alpha_beta-p"/>
</dbReference>
<dbReference type="Gene3D" id="2.130.10.130">
    <property type="entry name" value="Integrin alpha, N-terminal"/>
    <property type="match status" value="3"/>
</dbReference>
<reference evidence="6 7" key="1">
    <citation type="submission" date="2019-06" db="EMBL/GenBank/DDBJ databases">
        <title>Comparative genomics and metabolomics analyses of clavulanic acid producing Streptomyces species provides insight into specialized metabolism and evolution of beta-lactam biosynthetic gene clusters.</title>
        <authorList>
            <person name="Moore M.A."/>
            <person name="Cruz-Morales P."/>
            <person name="Barona Gomez F."/>
            <person name="Kapil T."/>
        </authorList>
    </citation>
    <scope>NUCLEOTIDE SEQUENCE [LARGE SCALE GENOMIC DNA]</scope>
    <source>
        <strain evidence="6 7">T-272</strain>
    </source>
</reference>
<keyword evidence="4" id="KW-0325">Glycoprotein</keyword>
<evidence type="ECO:0000256" key="1">
    <source>
        <dbReference type="ARBA" id="ARBA00022729"/>
    </source>
</evidence>
<evidence type="ECO:0000256" key="3">
    <source>
        <dbReference type="ARBA" id="ARBA00022801"/>
    </source>
</evidence>
<evidence type="ECO:0000256" key="2">
    <source>
        <dbReference type="ARBA" id="ARBA00022737"/>
    </source>
</evidence>
<dbReference type="PANTHER" id="PTHR23221">
    <property type="entry name" value="GLYCOSYLPHOSPHATIDYLINOSITOL PHOSPHOLIPASE D"/>
    <property type="match status" value="1"/>
</dbReference>
<evidence type="ECO:0000313" key="6">
    <source>
        <dbReference type="EMBL" id="MQS35293.1"/>
    </source>
</evidence>
<evidence type="ECO:0000256" key="5">
    <source>
        <dbReference type="SAM" id="SignalP"/>
    </source>
</evidence>
<proteinExistence type="predicted"/>
<dbReference type="InterPro" id="IPR028994">
    <property type="entry name" value="Integrin_alpha_N"/>
</dbReference>
<dbReference type="InterPro" id="IPR013517">
    <property type="entry name" value="FG-GAP"/>
</dbReference>
<evidence type="ECO:0000256" key="4">
    <source>
        <dbReference type="ARBA" id="ARBA00023180"/>
    </source>
</evidence>
<dbReference type="PANTHER" id="PTHR23221:SF7">
    <property type="entry name" value="PHOSPHATIDYLINOSITOL-GLYCAN-SPECIFIC PHOSPHOLIPASE D"/>
    <property type="match status" value="1"/>
</dbReference>
<keyword evidence="7" id="KW-1185">Reference proteome</keyword>
<dbReference type="SUPFAM" id="SSF69318">
    <property type="entry name" value="Integrin alpha N-terminal domain"/>
    <property type="match status" value="2"/>
</dbReference>
<keyword evidence="1 5" id="KW-0732">Signal</keyword>
<evidence type="ECO:0000313" key="7">
    <source>
        <dbReference type="Proteomes" id="UP000460558"/>
    </source>
</evidence>
<protein>
    <submittedName>
        <fullName evidence="6">Integrin-like protein</fullName>
    </submittedName>
</protein>
<keyword evidence="2" id="KW-0677">Repeat</keyword>
<organism evidence="6 7">
    <name type="scientific">Streptomyces katsurahamanus</name>
    <dbReference type="NCBI Taxonomy" id="2577098"/>
    <lineage>
        <taxon>Bacteria</taxon>
        <taxon>Bacillati</taxon>
        <taxon>Actinomycetota</taxon>
        <taxon>Actinomycetes</taxon>
        <taxon>Kitasatosporales</taxon>
        <taxon>Streptomycetaceae</taxon>
        <taxon>Streptomyces</taxon>
    </lineage>
</organism>
<dbReference type="RefSeq" id="WP_153481661.1">
    <property type="nucleotide sequence ID" value="NZ_VDEQ01000064.1"/>
</dbReference>
<dbReference type="EMBL" id="VDEQ01000064">
    <property type="protein sequence ID" value="MQS35293.1"/>
    <property type="molecule type" value="Genomic_DNA"/>
</dbReference>
<dbReference type="Proteomes" id="UP000460558">
    <property type="component" value="Unassembled WGS sequence"/>
</dbReference>
<accession>A0ABW9NQ08</accession>